<dbReference type="EMBL" id="AP026966">
    <property type="protein sequence ID" value="BDT60479.1"/>
    <property type="molecule type" value="Genomic_DNA"/>
</dbReference>
<sequence length="70" mass="8291">MLKTEFQAALRVKLRAIPLATRKTWNDTALYIWWLEAKKDDPYLTWDRCPGDSWQWVPGMCRDLIGESAY</sequence>
<protein>
    <submittedName>
        <fullName evidence="1">Uncharacterized protein</fullName>
    </submittedName>
</protein>
<reference evidence="1" key="1">
    <citation type="submission" date="2022-11" db="EMBL/GenBank/DDBJ databases">
        <title>Isolation and characterization of PLA-degrading bacterium Massilia sp. from Antarctic soil.</title>
        <authorList>
            <person name="Sato K."/>
            <person name="Gomez-Fuentes C."/>
            <person name="Ahmad S.A."/>
            <person name="Zulkharnain A."/>
        </authorList>
    </citation>
    <scope>NUCLEOTIDE SEQUENCE</scope>
    <source>
        <strain evidence="1">N-3</strain>
    </source>
</reference>
<proteinExistence type="predicted"/>
<evidence type="ECO:0000313" key="1">
    <source>
        <dbReference type="EMBL" id="BDT60479.1"/>
    </source>
</evidence>
<gene>
    <name evidence="1" type="ORF">MasN3_39730</name>
</gene>
<accession>A0ABN6THF5</accession>
<organism evidence="1 2">
    <name type="scientific">Massilia varians</name>
    <dbReference type="NCBI Taxonomy" id="457921"/>
    <lineage>
        <taxon>Bacteria</taxon>
        <taxon>Pseudomonadati</taxon>
        <taxon>Pseudomonadota</taxon>
        <taxon>Betaproteobacteria</taxon>
        <taxon>Burkholderiales</taxon>
        <taxon>Oxalobacteraceae</taxon>
        <taxon>Telluria group</taxon>
        <taxon>Massilia</taxon>
    </lineage>
</organism>
<dbReference type="Proteomes" id="UP001163336">
    <property type="component" value="Chromosome"/>
</dbReference>
<name>A0ABN6THF5_9BURK</name>
<evidence type="ECO:0000313" key="2">
    <source>
        <dbReference type="Proteomes" id="UP001163336"/>
    </source>
</evidence>
<keyword evidence="2" id="KW-1185">Reference proteome</keyword>